<evidence type="ECO:0000313" key="5">
    <source>
        <dbReference type="Proteomes" id="UP001201812"/>
    </source>
</evidence>
<dbReference type="SUPFAM" id="SSF143437">
    <property type="entry name" value="THUMP domain-like"/>
    <property type="match status" value="1"/>
</dbReference>
<dbReference type="Pfam" id="PF02926">
    <property type="entry name" value="THUMP"/>
    <property type="match status" value="1"/>
</dbReference>
<evidence type="ECO:0000313" key="4">
    <source>
        <dbReference type="EMBL" id="KAI1720597.1"/>
    </source>
</evidence>
<evidence type="ECO:0000256" key="2">
    <source>
        <dbReference type="SAM" id="MobiDB-lite"/>
    </source>
</evidence>
<dbReference type="InterPro" id="IPR004114">
    <property type="entry name" value="THUMP_dom"/>
</dbReference>
<evidence type="ECO:0000259" key="3">
    <source>
        <dbReference type="PROSITE" id="PS51165"/>
    </source>
</evidence>
<dbReference type="GO" id="GO:0003723">
    <property type="term" value="F:RNA binding"/>
    <property type="evidence" value="ECO:0007669"/>
    <property type="project" value="UniProtKB-UniRule"/>
</dbReference>
<feature type="compositionally biased region" description="Low complexity" evidence="2">
    <location>
        <begin position="102"/>
        <end position="112"/>
    </location>
</feature>
<dbReference type="PANTHER" id="PTHR13452:SF10">
    <property type="entry name" value="THUMP DOMAIN-CONTAINING PROTEIN 1"/>
    <property type="match status" value="1"/>
</dbReference>
<dbReference type="InterPro" id="IPR040183">
    <property type="entry name" value="THUMPD1-like"/>
</dbReference>
<dbReference type="GO" id="GO:0006400">
    <property type="term" value="P:tRNA modification"/>
    <property type="evidence" value="ECO:0007669"/>
    <property type="project" value="InterPro"/>
</dbReference>
<keyword evidence="5" id="KW-1185">Reference proteome</keyword>
<dbReference type="PANTHER" id="PTHR13452">
    <property type="entry name" value="THUMP DOMAIN CONTAINING PROTEIN 1-RELATED"/>
    <property type="match status" value="1"/>
</dbReference>
<comment type="caution">
    <text evidence="4">The sequence shown here is derived from an EMBL/GenBank/DDBJ whole genome shotgun (WGS) entry which is preliminary data.</text>
</comment>
<protein>
    <submittedName>
        <fullName evidence="4">THUMP domain-containing protein</fullName>
    </submittedName>
</protein>
<dbReference type="AlphaFoldDB" id="A0AAD4RAH2"/>
<keyword evidence="1" id="KW-0694">RNA-binding</keyword>
<dbReference type="CDD" id="cd11717">
    <property type="entry name" value="THUMP_THUMPD1_like"/>
    <property type="match status" value="1"/>
</dbReference>
<dbReference type="PROSITE" id="PS51165">
    <property type="entry name" value="THUMP"/>
    <property type="match status" value="1"/>
</dbReference>
<organism evidence="4 5">
    <name type="scientific">Ditylenchus destructor</name>
    <dbReference type="NCBI Taxonomy" id="166010"/>
    <lineage>
        <taxon>Eukaryota</taxon>
        <taxon>Metazoa</taxon>
        <taxon>Ecdysozoa</taxon>
        <taxon>Nematoda</taxon>
        <taxon>Chromadorea</taxon>
        <taxon>Rhabditida</taxon>
        <taxon>Tylenchina</taxon>
        <taxon>Tylenchomorpha</taxon>
        <taxon>Sphaerularioidea</taxon>
        <taxon>Anguinidae</taxon>
        <taxon>Anguininae</taxon>
        <taxon>Ditylenchus</taxon>
    </lineage>
</organism>
<reference evidence="4" key="1">
    <citation type="submission" date="2022-01" db="EMBL/GenBank/DDBJ databases">
        <title>Genome Sequence Resource for Two Populations of Ditylenchus destructor, the Migratory Endoparasitic Phytonematode.</title>
        <authorList>
            <person name="Zhang H."/>
            <person name="Lin R."/>
            <person name="Xie B."/>
        </authorList>
    </citation>
    <scope>NUCLEOTIDE SEQUENCE</scope>
    <source>
        <strain evidence="4">BazhouSP</strain>
    </source>
</reference>
<dbReference type="SMART" id="SM00981">
    <property type="entry name" value="THUMP"/>
    <property type="match status" value="1"/>
</dbReference>
<feature type="domain" description="THUMP" evidence="3">
    <location>
        <begin position="167"/>
        <end position="280"/>
    </location>
</feature>
<sequence length="305" mass="34265">MCTNCLCLAKETYRFSAILHYWPTQENSGPRFGRAAVFRNFQNMRRYQCRSAEIITTFIRGEAQLSPAGSNMEPVDFSLLSTETKNEAKNILDTFLPNVQPDNSSGDGSSSINKEEDVSDQLTKMCEASVAGNSEPVFRQFDTGVKNTLFFSSPAIRPDNMYDFVNTIVDDCQQKPHCRFAARILPIEIICAVNLPEVTQNLRKLIESHLKMEPGNGASSSYAVDFKSRHSKALQRQTVIDAVTGIMEELSPGSAVNLTKPDLVFAVNVMKNMAMLSCLRNYFERKKFSIRPPTENDEDTKEIED</sequence>
<gene>
    <name evidence="4" type="ORF">DdX_04837</name>
</gene>
<feature type="region of interest" description="Disordered" evidence="2">
    <location>
        <begin position="96"/>
        <end position="118"/>
    </location>
</feature>
<dbReference type="Gene3D" id="3.30.2300.10">
    <property type="entry name" value="THUMP superfamily"/>
    <property type="match status" value="1"/>
</dbReference>
<name>A0AAD4RAH2_9BILA</name>
<proteinExistence type="predicted"/>
<dbReference type="Proteomes" id="UP001201812">
    <property type="component" value="Unassembled WGS sequence"/>
</dbReference>
<evidence type="ECO:0000256" key="1">
    <source>
        <dbReference type="PROSITE-ProRule" id="PRU00529"/>
    </source>
</evidence>
<accession>A0AAD4RAH2</accession>
<dbReference type="EMBL" id="JAKKPZ010000005">
    <property type="protein sequence ID" value="KAI1720597.1"/>
    <property type="molecule type" value="Genomic_DNA"/>
</dbReference>